<dbReference type="AlphaFoldDB" id="A0A9D4C634"/>
<keyword evidence="3" id="KW-1185">Reference proteome</keyword>
<dbReference type="EMBL" id="JAIWYP010000013">
    <property type="protein sequence ID" value="KAH3717915.1"/>
    <property type="molecule type" value="Genomic_DNA"/>
</dbReference>
<proteinExistence type="predicted"/>
<name>A0A9D4C634_DREPO</name>
<protein>
    <submittedName>
        <fullName evidence="1">Uncharacterized protein</fullName>
    </submittedName>
</protein>
<sequence>MVVPSTPPPNTLSNCTVKVSANSGKESSMILSGTAAFVSPRPSVTWFDMRM</sequence>
<reference evidence="1" key="2">
    <citation type="submission" date="2020-11" db="EMBL/GenBank/DDBJ databases">
        <authorList>
            <person name="McCartney M.A."/>
            <person name="Auch B."/>
            <person name="Kono T."/>
            <person name="Mallez S."/>
            <person name="Becker A."/>
            <person name="Gohl D.M."/>
            <person name="Silverstein K.A.T."/>
            <person name="Koren S."/>
            <person name="Bechman K.B."/>
            <person name="Herman A."/>
            <person name="Abrahante J.E."/>
            <person name="Garbe J."/>
        </authorList>
    </citation>
    <scope>NUCLEOTIDE SEQUENCE</scope>
    <source>
        <strain evidence="1">Duluth1</strain>
        <tissue evidence="1">Whole animal</tissue>
    </source>
</reference>
<evidence type="ECO:0000313" key="3">
    <source>
        <dbReference type="Proteomes" id="UP000828390"/>
    </source>
</evidence>
<organism evidence="1 3">
    <name type="scientific">Dreissena polymorpha</name>
    <name type="common">Zebra mussel</name>
    <name type="synonym">Mytilus polymorpha</name>
    <dbReference type="NCBI Taxonomy" id="45954"/>
    <lineage>
        <taxon>Eukaryota</taxon>
        <taxon>Metazoa</taxon>
        <taxon>Spiralia</taxon>
        <taxon>Lophotrochozoa</taxon>
        <taxon>Mollusca</taxon>
        <taxon>Bivalvia</taxon>
        <taxon>Autobranchia</taxon>
        <taxon>Heteroconchia</taxon>
        <taxon>Euheterodonta</taxon>
        <taxon>Imparidentia</taxon>
        <taxon>Neoheterodontei</taxon>
        <taxon>Myida</taxon>
        <taxon>Dreissenoidea</taxon>
        <taxon>Dreissenidae</taxon>
        <taxon>Dreissena</taxon>
    </lineage>
</organism>
<accession>A0A9D4C634</accession>
<gene>
    <name evidence="1" type="ORF">DPMN_060643</name>
    <name evidence="2" type="ORF">DPMN_060711</name>
</gene>
<evidence type="ECO:0000313" key="2">
    <source>
        <dbReference type="EMBL" id="KAH3717915.1"/>
    </source>
</evidence>
<evidence type="ECO:0000313" key="1">
    <source>
        <dbReference type="EMBL" id="KAH3717847.1"/>
    </source>
</evidence>
<comment type="caution">
    <text evidence="1">The sequence shown here is derived from an EMBL/GenBank/DDBJ whole genome shotgun (WGS) entry which is preliminary data.</text>
</comment>
<reference evidence="1" key="1">
    <citation type="journal article" date="2019" name="bioRxiv">
        <title>The Genome of the Zebra Mussel, Dreissena polymorpha: A Resource for Invasive Species Research.</title>
        <authorList>
            <person name="McCartney M.A."/>
            <person name="Auch B."/>
            <person name="Kono T."/>
            <person name="Mallez S."/>
            <person name="Zhang Y."/>
            <person name="Obille A."/>
            <person name="Becker A."/>
            <person name="Abrahante J.E."/>
            <person name="Garbe J."/>
            <person name="Badalamenti J.P."/>
            <person name="Herman A."/>
            <person name="Mangelson H."/>
            <person name="Liachko I."/>
            <person name="Sullivan S."/>
            <person name="Sone E.D."/>
            <person name="Koren S."/>
            <person name="Silverstein K.A.T."/>
            <person name="Beckman K.B."/>
            <person name="Gohl D.M."/>
        </authorList>
    </citation>
    <scope>NUCLEOTIDE SEQUENCE</scope>
    <source>
        <strain evidence="1">Duluth1</strain>
        <tissue evidence="1">Whole animal</tissue>
    </source>
</reference>
<dbReference type="EMBL" id="JAIWYP010000013">
    <property type="protein sequence ID" value="KAH3717847.1"/>
    <property type="molecule type" value="Genomic_DNA"/>
</dbReference>
<dbReference type="Proteomes" id="UP000828390">
    <property type="component" value="Unassembled WGS sequence"/>
</dbReference>